<evidence type="ECO:0000256" key="2">
    <source>
        <dbReference type="SAM" id="MobiDB-lite"/>
    </source>
</evidence>
<dbReference type="AlphaFoldDB" id="A0ABD3CG79"/>
<comment type="caution">
    <text evidence="4">The sequence shown here is derived from an EMBL/GenBank/DDBJ whole genome shotgun (WGS) entry which is preliminary data.</text>
</comment>
<dbReference type="GO" id="GO:0009626">
    <property type="term" value="P:plant-type hypersensitive response"/>
    <property type="evidence" value="ECO:0007669"/>
    <property type="project" value="UniProtKB-KW"/>
</dbReference>
<dbReference type="InterPro" id="IPR006121">
    <property type="entry name" value="HMA_dom"/>
</dbReference>
<reference evidence="5" key="1">
    <citation type="journal article" date="2024" name="IScience">
        <title>Strigolactones Initiate the Formation of Haustorium-like Structures in Castilleja.</title>
        <authorList>
            <person name="Buerger M."/>
            <person name="Peterson D."/>
            <person name="Chory J."/>
        </authorList>
    </citation>
    <scope>NUCLEOTIDE SEQUENCE [LARGE SCALE GENOMIC DNA]</scope>
</reference>
<dbReference type="GO" id="GO:0016020">
    <property type="term" value="C:membrane"/>
    <property type="evidence" value="ECO:0007669"/>
    <property type="project" value="UniProtKB-SubCell"/>
</dbReference>
<evidence type="ECO:0000313" key="4">
    <source>
        <dbReference type="EMBL" id="KAL3628572.1"/>
    </source>
</evidence>
<name>A0ABD3CG79_9LAMI</name>
<dbReference type="InterPro" id="IPR044526">
    <property type="entry name" value="NAKR1-3"/>
</dbReference>
<dbReference type="PANTHER" id="PTHR46119:SF15">
    <property type="entry name" value="PROTEIN SODIUM POTASSIUM ROOT DEFECTIVE 2"/>
    <property type="match status" value="1"/>
</dbReference>
<comment type="subcellular location">
    <subcellularLocation>
        <location evidence="1">Membrane</location>
        <topology evidence="1">Peripheral membrane protein</topology>
    </subcellularLocation>
</comment>
<evidence type="ECO:0000313" key="5">
    <source>
        <dbReference type="Proteomes" id="UP001632038"/>
    </source>
</evidence>
<dbReference type="EMBL" id="JAVIJP010000036">
    <property type="protein sequence ID" value="KAL3628572.1"/>
    <property type="molecule type" value="Genomic_DNA"/>
</dbReference>
<dbReference type="Gene3D" id="3.30.70.100">
    <property type="match status" value="1"/>
</dbReference>
<dbReference type="PROSITE" id="PS50846">
    <property type="entry name" value="HMA_2"/>
    <property type="match status" value="1"/>
</dbReference>
<gene>
    <name evidence="4" type="ORF">CASFOL_027618</name>
</gene>
<accession>A0ABD3CG79</accession>
<dbReference type="Proteomes" id="UP001632038">
    <property type="component" value="Unassembled WGS sequence"/>
</dbReference>
<dbReference type="CDD" id="cd00371">
    <property type="entry name" value="HMA"/>
    <property type="match status" value="1"/>
</dbReference>
<keyword evidence="5" id="KW-1185">Reference proteome</keyword>
<feature type="domain" description="HMA" evidence="3">
    <location>
        <begin position="190"/>
        <end position="256"/>
    </location>
</feature>
<feature type="compositionally biased region" description="Low complexity" evidence="2">
    <location>
        <begin position="81"/>
        <end position="90"/>
    </location>
</feature>
<dbReference type="Pfam" id="PF00403">
    <property type="entry name" value="HMA"/>
    <property type="match status" value="1"/>
</dbReference>
<evidence type="ECO:0000256" key="1">
    <source>
        <dbReference type="ARBA" id="ARBA00004170"/>
    </source>
</evidence>
<evidence type="ECO:0000259" key="3">
    <source>
        <dbReference type="PROSITE" id="PS50846"/>
    </source>
</evidence>
<protein>
    <recommendedName>
        <fullName evidence="3">HMA domain-containing protein</fullName>
    </recommendedName>
</protein>
<sequence>MKAIDISCSSQASSTTICLTMDEPSSSSSILLSRSPAIDRHNPIIRDSRRSPIIPPSTYPPPRVPTKSHSNRNHPKKKKSNIINSINNQKNAKKKAVDDEDDIDDDIINVKISTNVRRNNWSFTKPGGDHFISPPGSTRYLLSEKVLFDDLSDFDPARNMFPPENPKPENVKTNESCDVAKSTSSVGSEDQVVVLRVSLHCRGCERKMRKHISRMEGVTSFNIDFAAKKVTVTGKITPLEVLSSISKVKNAQLWPPTISSSLSPELIPMTSCNSEFKGHDEYKAAGA</sequence>
<feature type="compositionally biased region" description="Basic and acidic residues" evidence="2">
    <location>
        <begin position="40"/>
        <end position="50"/>
    </location>
</feature>
<dbReference type="PANTHER" id="PTHR46119">
    <property type="entry name" value="OS08G0405700 PROTEIN"/>
    <property type="match status" value="1"/>
</dbReference>
<dbReference type="InterPro" id="IPR036163">
    <property type="entry name" value="HMA_dom_sf"/>
</dbReference>
<feature type="compositionally biased region" description="Pro residues" evidence="2">
    <location>
        <begin position="53"/>
        <end position="64"/>
    </location>
</feature>
<feature type="compositionally biased region" description="Basic residues" evidence="2">
    <location>
        <begin position="69"/>
        <end position="80"/>
    </location>
</feature>
<feature type="region of interest" description="Disordered" evidence="2">
    <location>
        <begin position="40"/>
        <end position="99"/>
    </location>
</feature>
<dbReference type="SUPFAM" id="SSF55008">
    <property type="entry name" value="HMA, heavy metal-associated domain"/>
    <property type="match status" value="1"/>
</dbReference>
<organism evidence="4 5">
    <name type="scientific">Castilleja foliolosa</name>
    <dbReference type="NCBI Taxonomy" id="1961234"/>
    <lineage>
        <taxon>Eukaryota</taxon>
        <taxon>Viridiplantae</taxon>
        <taxon>Streptophyta</taxon>
        <taxon>Embryophyta</taxon>
        <taxon>Tracheophyta</taxon>
        <taxon>Spermatophyta</taxon>
        <taxon>Magnoliopsida</taxon>
        <taxon>eudicotyledons</taxon>
        <taxon>Gunneridae</taxon>
        <taxon>Pentapetalae</taxon>
        <taxon>asterids</taxon>
        <taxon>lamiids</taxon>
        <taxon>Lamiales</taxon>
        <taxon>Orobanchaceae</taxon>
        <taxon>Pedicularideae</taxon>
        <taxon>Castillejinae</taxon>
        <taxon>Castilleja</taxon>
    </lineage>
</organism>
<proteinExistence type="predicted"/>